<dbReference type="OrthoDB" id="10363976at2759"/>
<reference evidence="1 2" key="1">
    <citation type="submission" date="2020-06" db="EMBL/GenBank/DDBJ databases">
        <authorList>
            <person name="Li R."/>
            <person name="Bekaert M."/>
        </authorList>
    </citation>
    <scope>NUCLEOTIDE SEQUENCE [LARGE SCALE GENOMIC DNA]</scope>
    <source>
        <strain evidence="2">wild</strain>
    </source>
</reference>
<evidence type="ECO:0000313" key="2">
    <source>
        <dbReference type="Proteomes" id="UP000507470"/>
    </source>
</evidence>
<dbReference type="SUPFAM" id="SSF101898">
    <property type="entry name" value="NHL repeat"/>
    <property type="match status" value="1"/>
</dbReference>
<organism evidence="1 2">
    <name type="scientific">Mytilus coruscus</name>
    <name type="common">Sea mussel</name>
    <dbReference type="NCBI Taxonomy" id="42192"/>
    <lineage>
        <taxon>Eukaryota</taxon>
        <taxon>Metazoa</taxon>
        <taxon>Spiralia</taxon>
        <taxon>Lophotrochozoa</taxon>
        <taxon>Mollusca</taxon>
        <taxon>Bivalvia</taxon>
        <taxon>Autobranchia</taxon>
        <taxon>Pteriomorphia</taxon>
        <taxon>Mytilida</taxon>
        <taxon>Mytiloidea</taxon>
        <taxon>Mytilidae</taxon>
        <taxon>Mytilinae</taxon>
        <taxon>Mytilus</taxon>
    </lineage>
</organism>
<evidence type="ECO:0000313" key="1">
    <source>
        <dbReference type="EMBL" id="CAC5423321.1"/>
    </source>
</evidence>
<proteinExistence type="predicted"/>
<accession>A0A6J8EVY2</accession>
<dbReference type="InterPro" id="IPR015943">
    <property type="entry name" value="WD40/YVTN_repeat-like_dom_sf"/>
</dbReference>
<keyword evidence="2" id="KW-1185">Reference proteome</keyword>
<name>A0A6J8EVY2_MYTCO</name>
<dbReference type="AlphaFoldDB" id="A0A6J8EVY2"/>
<dbReference type="Gene3D" id="2.130.10.10">
    <property type="entry name" value="YVTN repeat-like/Quinoprotein amine dehydrogenase"/>
    <property type="match status" value="1"/>
</dbReference>
<dbReference type="Proteomes" id="UP000507470">
    <property type="component" value="Unassembled WGS sequence"/>
</dbReference>
<sequence length="300" mass="33599">MGVLESIKTIPVEMNTYVKQLFPANSSVLSKTYPAICFENVILKHNKTIDLDGFDAYGGVFVSDEIVVIGGTEKSVGKMKAINILNEKIVDEHTFSTTVKRLAFDFESESLFVSCYGSKLYRLKFVNVFEFKMNMKDDDDYNGGICVSDGVLYVIVDKTVKKFSLENVQDSLDMCFETYTSCIKLNGLEVGSKNNRLLYTSGTNEVVCSSWDGREIFKYKDEYMKETTSLSVHSEGIIFVGDEYGSIHLISKDGEQRLSVLNSCDKLKIVRDLCLDKSCLRLAVFGRGYTELYDVCAGSG</sequence>
<dbReference type="EMBL" id="CACVKT020009759">
    <property type="protein sequence ID" value="CAC5423321.1"/>
    <property type="molecule type" value="Genomic_DNA"/>
</dbReference>
<protein>
    <submittedName>
        <fullName evidence="1">Uncharacterized protein</fullName>
    </submittedName>
</protein>
<gene>
    <name evidence="1" type="ORF">MCOR_55298</name>
</gene>